<comment type="subcellular location">
    <subcellularLocation>
        <location evidence="6">Membrane</location>
        <topology evidence="6">Multi-pass membrane protein</topology>
    </subcellularLocation>
</comment>
<evidence type="ECO:0000256" key="6">
    <source>
        <dbReference type="RuleBase" id="RU368015"/>
    </source>
</evidence>
<dbReference type="PANTHER" id="PTHR31376">
    <property type="entry name" value="OS09G0467300 PROTEIN-RELATED"/>
    <property type="match status" value="1"/>
</dbReference>
<dbReference type="Pfam" id="PF16913">
    <property type="entry name" value="PUNUT"/>
    <property type="match status" value="1"/>
</dbReference>
<feature type="transmembrane region" description="Helical" evidence="6">
    <location>
        <begin position="119"/>
        <end position="139"/>
    </location>
</feature>
<dbReference type="GO" id="GO:0015211">
    <property type="term" value="F:purine nucleoside transmembrane transporter activity"/>
    <property type="evidence" value="ECO:0007669"/>
    <property type="project" value="UniProtKB-UniRule"/>
</dbReference>
<feature type="transmembrane region" description="Helical" evidence="6">
    <location>
        <begin position="78"/>
        <end position="98"/>
    </location>
</feature>
<comment type="caution">
    <text evidence="7">The sequence shown here is derived from an EMBL/GenBank/DDBJ whole genome shotgun (WGS) entry which is preliminary data.</text>
</comment>
<reference evidence="7" key="1">
    <citation type="submission" date="2023-05" db="EMBL/GenBank/DDBJ databases">
        <title>Nepenthes gracilis genome sequencing.</title>
        <authorList>
            <person name="Fukushima K."/>
        </authorList>
    </citation>
    <scope>NUCLEOTIDE SEQUENCE</scope>
    <source>
        <strain evidence="7">SING2019-196</strain>
    </source>
</reference>
<evidence type="ECO:0000256" key="1">
    <source>
        <dbReference type="ARBA" id="ARBA00006213"/>
    </source>
</evidence>
<organism evidence="7 8">
    <name type="scientific">Nepenthes gracilis</name>
    <name type="common">Slender pitcher plant</name>
    <dbReference type="NCBI Taxonomy" id="150966"/>
    <lineage>
        <taxon>Eukaryota</taxon>
        <taxon>Viridiplantae</taxon>
        <taxon>Streptophyta</taxon>
        <taxon>Embryophyta</taxon>
        <taxon>Tracheophyta</taxon>
        <taxon>Spermatophyta</taxon>
        <taxon>Magnoliopsida</taxon>
        <taxon>eudicotyledons</taxon>
        <taxon>Gunneridae</taxon>
        <taxon>Pentapetalae</taxon>
        <taxon>Caryophyllales</taxon>
        <taxon>Nepenthaceae</taxon>
        <taxon>Nepenthes</taxon>
    </lineage>
</organism>
<feature type="transmembrane region" description="Helical" evidence="6">
    <location>
        <begin position="248"/>
        <end position="265"/>
    </location>
</feature>
<feature type="transmembrane region" description="Helical" evidence="6">
    <location>
        <begin position="145"/>
        <end position="166"/>
    </location>
</feature>
<dbReference type="PANTHER" id="PTHR31376:SF16">
    <property type="entry name" value="PURINE PERMEASE-RELATED"/>
    <property type="match status" value="1"/>
</dbReference>
<dbReference type="Proteomes" id="UP001279734">
    <property type="component" value="Unassembled WGS sequence"/>
</dbReference>
<evidence type="ECO:0000313" key="7">
    <source>
        <dbReference type="EMBL" id="GMH28818.1"/>
    </source>
</evidence>
<evidence type="ECO:0000256" key="3">
    <source>
        <dbReference type="ARBA" id="ARBA00022692"/>
    </source>
</evidence>
<feature type="transmembrane region" description="Helical" evidence="6">
    <location>
        <begin position="285"/>
        <end position="306"/>
    </location>
</feature>
<keyword evidence="2 6" id="KW-0813">Transport</keyword>
<comment type="similarity">
    <text evidence="1 6">Belongs to the purine permeases (TC 2.A.7.14) family.</text>
</comment>
<feature type="transmembrane region" description="Helical" evidence="6">
    <location>
        <begin position="173"/>
        <end position="191"/>
    </location>
</feature>
<evidence type="ECO:0000313" key="8">
    <source>
        <dbReference type="Proteomes" id="UP001279734"/>
    </source>
</evidence>
<evidence type="ECO:0000256" key="2">
    <source>
        <dbReference type="ARBA" id="ARBA00022448"/>
    </source>
</evidence>
<proteinExistence type="inferred from homology"/>
<sequence>MEADLQLCQQNTATETKSSSTEDDKVASNVVGHNHRHKLINYKWWLRVTIYIVFLLAGQTAAILLGRLYYDKGGNSTWMATFVQTAGFPVLIPFLPYFSRPMDSSLPSSSASTSIPKLALLYLSLGLLLTGDDLMYSYGLLYIPVSTYSLLCASQLAFNAVFAFFLNAQKFTALILNSLVLLTISSALLGVNSDSDSSNTISRSKYTIGFLCTVGASAVYSLYLSLVQLCFEKVMKRKTFGIVLNMQVYPQFVSTCSCVVGLFVSGQWRGLREEMRNYQMGRVSYIMTLVWTALTWQISSLGLLGLIFEVSSLFSNMISTLGLPMVPVFAVVFFHDKMNGVKAIALLLAVWGFLSYIYQQYLDDAKGKEVKAIDNDSSPPTAVETC</sequence>
<protein>
    <recommendedName>
        <fullName evidence="6">Probable purine permease</fullName>
    </recommendedName>
</protein>
<dbReference type="GO" id="GO:0016020">
    <property type="term" value="C:membrane"/>
    <property type="evidence" value="ECO:0007669"/>
    <property type="project" value="UniProtKB-SubCell"/>
</dbReference>
<keyword evidence="3 6" id="KW-0812">Transmembrane</keyword>
<dbReference type="AlphaFoldDB" id="A0AAD3TF74"/>
<evidence type="ECO:0000256" key="5">
    <source>
        <dbReference type="ARBA" id="ARBA00023136"/>
    </source>
</evidence>
<feature type="transmembrane region" description="Helical" evidence="6">
    <location>
        <begin position="44"/>
        <end position="66"/>
    </location>
</feature>
<keyword evidence="5 6" id="KW-0472">Membrane</keyword>
<feature type="transmembrane region" description="Helical" evidence="6">
    <location>
        <begin position="206"/>
        <end position="227"/>
    </location>
</feature>
<feature type="transmembrane region" description="Helical" evidence="6">
    <location>
        <begin position="313"/>
        <end position="334"/>
    </location>
</feature>
<accession>A0AAD3TF74</accession>
<dbReference type="GO" id="GO:0005345">
    <property type="term" value="F:purine nucleobase transmembrane transporter activity"/>
    <property type="evidence" value="ECO:0007669"/>
    <property type="project" value="UniProtKB-UniRule"/>
</dbReference>
<evidence type="ECO:0000256" key="4">
    <source>
        <dbReference type="ARBA" id="ARBA00022989"/>
    </source>
</evidence>
<feature type="transmembrane region" description="Helical" evidence="6">
    <location>
        <begin position="340"/>
        <end position="358"/>
    </location>
</feature>
<keyword evidence="8" id="KW-1185">Reference proteome</keyword>
<dbReference type="EMBL" id="BSYO01000035">
    <property type="protein sequence ID" value="GMH28818.1"/>
    <property type="molecule type" value="Genomic_DNA"/>
</dbReference>
<keyword evidence="4 6" id="KW-1133">Transmembrane helix</keyword>
<gene>
    <name evidence="7" type="ORF">Nepgr_030661</name>
</gene>
<dbReference type="InterPro" id="IPR030182">
    <property type="entry name" value="PUP_plant"/>
</dbReference>
<name>A0AAD3TF74_NEPGR</name>